<comment type="caution">
    <text evidence="1">The sequence shown here is derived from an EMBL/GenBank/DDBJ whole genome shotgun (WGS) entry which is preliminary data.</text>
</comment>
<dbReference type="Proteomes" id="UP000244309">
    <property type="component" value="Unassembled WGS sequence"/>
</dbReference>
<evidence type="ECO:0000313" key="2">
    <source>
        <dbReference type="Proteomes" id="UP000244309"/>
    </source>
</evidence>
<dbReference type="VEuPathDB" id="FungiDB:CXQ85_004830"/>
<keyword evidence="2" id="KW-1185">Reference proteome</keyword>
<dbReference type="GeneID" id="37010160"/>
<dbReference type="AlphaFoldDB" id="A0A2V1AVM6"/>
<protein>
    <submittedName>
        <fullName evidence="1">Uncharacterized protein</fullName>
    </submittedName>
</protein>
<accession>A0A2V1AVM6</accession>
<reference evidence="1 2" key="1">
    <citation type="submission" date="2017-12" db="EMBL/GenBank/DDBJ databases">
        <title>Genome Sequence of a Multidrug-Resistant Candida haemulonii Isolate from a Patient with Chronic Leg Ulcers in Israel.</title>
        <authorList>
            <person name="Chow N.A."/>
            <person name="Gade L."/>
            <person name="Batra D."/>
            <person name="Rowe L.A."/>
            <person name="Ben-Ami R."/>
            <person name="Loparev V.N."/>
            <person name="Litvintseva A.P."/>
        </authorList>
    </citation>
    <scope>NUCLEOTIDE SEQUENCE [LARGE SCALE GENOMIC DNA]</scope>
    <source>
        <strain evidence="1 2">B11899</strain>
    </source>
</reference>
<name>A0A2V1AVM6_9ASCO</name>
<proteinExistence type="predicted"/>
<dbReference type="RefSeq" id="XP_025343100.1">
    <property type="nucleotide sequence ID" value="XM_025488438.1"/>
</dbReference>
<evidence type="ECO:0000313" key="1">
    <source>
        <dbReference type="EMBL" id="PVH22160.1"/>
    </source>
</evidence>
<organism evidence="1 2">
    <name type="scientific">Candidozyma haemuli</name>
    <dbReference type="NCBI Taxonomy" id="45357"/>
    <lineage>
        <taxon>Eukaryota</taxon>
        <taxon>Fungi</taxon>
        <taxon>Dikarya</taxon>
        <taxon>Ascomycota</taxon>
        <taxon>Saccharomycotina</taxon>
        <taxon>Pichiomycetes</taxon>
        <taxon>Metschnikowiaceae</taxon>
        <taxon>Candidozyma</taxon>
    </lineage>
</organism>
<sequence length="455" mass="52430">MVDWANLIYFFTLLAVEKPPSVMKFFVDQIDTIYILEKRDKVGSPQVSPGLSEEVQKRISSYVSQKTQGFNVLDNHYQVSEFKFHRGKGEGPFLNDDHLNATRLRAGVDKLGDGPNFENETPLLKFLRPNFSPHDVGKSCFNEAWTKNAVLRSYSTMCYTSVEEIIAVTKVDVFDFSHRELNLLYQETKTFCVTPLGGGPQNIGTEIMIYEVLPKEKFNNSDGNESKRRYGGLFLRLNDRREEVPPSFSFFEEKDVYDESIFKATKLFPVGFPSVWHLGLQCIFVKHECFRQSTGANVVLPRMKISEFLDIRFFYPMSFHDARRRCDVEGDHEITIDLVRIGLCEIVGTHVPGEEGTTVFNWMIRDKVYHKQVLWSQFHGTIPNDPTTVTMSLPKDIINANLLNVGPTFYLKQLHRRYRMTIELSVKVRMGARKVERCMQVSLPINVAHEEDISH</sequence>
<dbReference type="EMBL" id="PKFO01000006">
    <property type="protein sequence ID" value="PVH22160.1"/>
    <property type="molecule type" value="Genomic_DNA"/>
</dbReference>
<gene>
    <name evidence="1" type="ORF">CXQ85_004830</name>
</gene>